<evidence type="ECO:0000313" key="4">
    <source>
        <dbReference type="EMBL" id="MDT0438206.1"/>
    </source>
</evidence>
<keyword evidence="2" id="KW-0808">Transferase</keyword>
<dbReference type="Pfam" id="PF16715">
    <property type="entry name" value="CDPS"/>
    <property type="match status" value="1"/>
</dbReference>
<evidence type="ECO:0000256" key="1">
    <source>
        <dbReference type="ARBA" id="ARBA00006034"/>
    </source>
</evidence>
<protein>
    <recommendedName>
        <fullName evidence="3">Cyclodipeptide synthase</fullName>
    </recommendedName>
</protein>
<proteinExistence type="inferred from homology"/>
<evidence type="ECO:0000256" key="3">
    <source>
        <dbReference type="ARBA" id="ARBA00030771"/>
    </source>
</evidence>
<sequence length="236" mass="25420">MSHTEPQSLTVHAVDATPFGSLSDSLIARGDHALFGVSTGNSYFSRRRLTEALSWALVRFEAVDVVHADLYLDAMCEALGYGPEDARRSAAKQVRGVRRRIQGALEDIGGAATRVRARPLSAFVEQPAYQDVLGRARAALGTDTELRAVRDEMAHRFLSARLGPGVPPTGDQVRTAQAYIDAELPFFLDTPAILGVASSVHCYHSVLALGRLLFGDRATGLRPADTQGYAVVACQN</sequence>
<dbReference type="Gene3D" id="3.40.50.11710">
    <property type="entry name" value="Cyclodipeptide synthase"/>
    <property type="match status" value="1"/>
</dbReference>
<evidence type="ECO:0000313" key="5">
    <source>
        <dbReference type="Proteomes" id="UP001183535"/>
    </source>
</evidence>
<name>A0ABD5EU09_9ACTN</name>
<dbReference type="EMBL" id="JAVRES010000016">
    <property type="protein sequence ID" value="MDT0438206.1"/>
    <property type="molecule type" value="Genomic_DNA"/>
</dbReference>
<dbReference type="GO" id="GO:0016755">
    <property type="term" value="F:aminoacyltransferase activity"/>
    <property type="evidence" value="ECO:0007669"/>
    <property type="project" value="UniProtKB-ARBA"/>
</dbReference>
<dbReference type="RefSeq" id="WP_093828192.1">
    <property type="nucleotide sequence ID" value="NZ_JAVRES010000016.1"/>
</dbReference>
<reference evidence="5" key="1">
    <citation type="submission" date="2023-07" db="EMBL/GenBank/DDBJ databases">
        <title>30 novel species of actinomycetes from the DSMZ collection.</title>
        <authorList>
            <person name="Nouioui I."/>
        </authorList>
    </citation>
    <scope>NUCLEOTIDE SEQUENCE [LARGE SCALE GENOMIC DNA]</scope>
    <source>
        <strain evidence="5">DSM 41981</strain>
    </source>
</reference>
<dbReference type="NCBIfam" id="TIGR04539">
    <property type="entry name" value="tRNA_cyclodipep"/>
    <property type="match status" value="1"/>
</dbReference>
<evidence type="ECO:0000256" key="2">
    <source>
        <dbReference type="ARBA" id="ARBA00022679"/>
    </source>
</evidence>
<dbReference type="Proteomes" id="UP001183535">
    <property type="component" value="Unassembled WGS sequence"/>
</dbReference>
<comment type="similarity">
    <text evidence="1">Belongs to the CDPS family.</text>
</comment>
<dbReference type="AlphaFoldDB" id="A0ABD5EU09"/>
<comment type="caution">
    <text evidence="4">The sequence shown here is derived from an EMBL/GenBank/DDBJ whole genome shotgun (WGS) entry which is preliminary data.</text>
</comment>
<gene>
    <name evidence="4" type="ORF">RM877_26320</name>
</gene>
<keyword evidence="5" id="KW-1185">Reference proteome</keyword>
<organism evidence="4 5">
    <name type="scientific">Streptomyces doudnae</name>
    <dbReference type="NCBI Taxonomy" id="3075536"/>
    <lineage>
        <taxon>Bacteria</taxon>
        <taxon>Bacillati</taxon>
        <taxon>Actinomycetota</taxon>
        <taxon>Actinomycetes</taxon>
        <taxon>Kitasatosporales</taxon>
        <taxon>Streptomycetaceae</taxon>
        <taxon>Streptomyces</taxon>
    </lineage>
</organism>
<accession>A0ABD5EU09</accession>
<dbReference type="InterPro" id="IPR038622">
    <property type="entry name" value="CDPS_sf"/>
</dbReference>
<dbReference type="InterPro" id="IPR030903">
    <property type="entry name" value="CDPS"/>
</dbReference>